<evidence type="ECO:0000256" key="3">
    <source>
        <dbReference type="ARBA" id="ARBA00022676"/>
    </source>
</evidence>
<dbReference type="EC" id="2.4.1.46" evidence="7"/>
<dbReference type="SUPFAM" id="SSF53756">
    <property type="entry name" value="UDP-Glycosyltransferase/glycogen phosphorylase"/>
    <property type="match status" value="1"/>
</dbReference>
<dbReference type="Pfam" id="PF04101">
    <property type="entry name" value="Glyco_tran_28_C"/>
    <property type="match status" value="1"/>
</dbReference>
<dbReference type="PANTHER" id="PTHR43025">
    <property type="entry name" value="MONOGALACTOSYLDIACYLGLYCEROL SYNTHASE"/>
    <property type="match status" value="1"/>
</dbReference>
<dbReference type="PANTHER" id="PTHR43025:SF3">
    <property type="entry name" value="MONOGALACTOSYLDIACYLGLYCEROL SYNTHASE 1, CHLOROPLASTIC"/>
    <property type="match status" value="1"/>
</dbReference>
<proteinExistence type="inferred from homology"/>
<dbReference type="Gene3D" id="3.40.50.2000">
    <property type="entry name" value="Glycogen Phosphorylase B"/>
    <property type="match status" value="1"/>
</dbReference>
<evidence type="ECO:0000259" key="5">
    <source>
        <dbReference type="Pfam" id="PF04101"/>
    </source>
</evidence>
<name>G8LZE8_ACECE</name>
<dbReference type="GO" id="GO:0046509">
    <property type="term" value="F:1,2-diacylglycerol 3-beta-galactosyltransferase activity"/>
    <property type="evidence" value="ECO:0007669"/>
    <property type="project" value="UniProtKB-EC"/>
</dbReference>
<dbReference type="OrthoDB" id="9815663at2"/>
<evidence type="ECO:0000259" key="6">
    <source>
        <dbReference type="Pfam" id="PF06925"/>
    </source>
</evidence>
<comment type="subcellular location">
    <subcellularLocation>
        <location evidence="1">Membrane</location>
    </subcellularLocation>
</comment>
<reference evidence="8" key="1">
    <citation type="submission" date="2011-12" db="EMBL/GenBank/DDBJ databases">
        <title>Complete sequence of Clostridium clariflavum DSM 19732.</title>
        <authorList>
            <consortium name="US DOE Joint Genome Institute"/>
            <person name="Lucas S."/>
            <person name="Han J."/>
            <person name="Lapidus A."/>
            <person name="Cheng J.-F."/>
            <person name="Goodwin L."/>
            <person name="Pitluck S."/>
            <person name="Peters L."/>
            <person name="Teshima H."/>
            <person name="Detter J.C."/>
            <person name="Han C."/>
            <person name="Tapia R."/>
            <person name="Land M."/>
            <person name="Hauser L."/>
            <person name="Kyrpides N."/>
            <person name="Ivanova N."/>
            <person name="Pagani I."/>
            <person name="Kitzmiller T."/>
            <person name="Lynd L."/>
            <person name="Izquierdo J."/>
            <person name="Woyke T."/>
        </authorList>
    </citation>
    <scope>NUCLEOTIDE SEQUENCE [LARGE SCALE GENOMIC DNA]</scope>
    <source>
        <strain evidence="8">DSM 19732 / NBRC 101661 / EBR45</strain>
    </source>
</reference>
<reference evidence="7 8" key="2">
    <citation type="journal article" date="2012" name="Stand. Genomic Sci.">
        <title>Complete Genome Sequence of Clostridium clariflavum DSM 19732.</title>
        <authorList>
            <person name="Izquierdo J.A."/>
            <person name="Goodwin L."/>
            <person name="Davenport K.W."/>
            <person name="Teshima H."/>
            <person name="Bruce D."/>
            <person name="Detter C."/>
            <person name="Tapia R."/>
            <person name="Han S."/>
            <person name="Land M."/>
            <person name="Hauser L."/>
            <person name="Jeffries C.D."/>
            <person name="Han J."/>
            <person name="Pitluck S."/>
            <person name="Nolan M."/>
            <person name="Chen A."/>
            <person name="Huntemann M."/>
            <person name="Mavromatis K."/>
            <person name="Mikhailova N."/>
            <person name="Liolios K."/>
            <person name="Woyke T."/>
            <person name="Lynd L.R."/>
        </authorList>
    </citation>
    <scope>NUCLEOTIDE SEQUENCE [LARGE SCALE GENOMIC DNA]</scope>
    <source>
        <strain evidence="8">DSM 19732 / NBRC 101661 / EBR45</strain>
    </source>
</reference>
<dbReference type="Proteomes" id="UP000005435">
    <property type="component" value="Chromosome"/>
</dbReference>
<dbReference type="InterPro" id="IPR007235">
    <property type="entry name" value="Glyco_trans_28_C"/>
</dbReference>
<evidence type="ECO:0000313" key="8">
    <source>
        <dbReference type="Proteomes" id="UP000005435"/>
    </source>
</evidence>
<dbReference type="InterPro" id="IPR009695">
    <property type="entry name" value="Diacylglyc_glucosyltr_N"/>
</dbReference>
<comment type="similarity">
    <text evidence="2">Belongs to the glycosyltransferase 28 family.</text>
</comment>
<evidence type="ECO:0000256" key="1">
    <source>
        <dbReference type="ARBA" id="ARBA00004370"/>
    </source>
</evidence>
<dbReference type="AlphaFoldDB" id="G8LZE8"/>
<keyword evidence="3 7" id="KW-0328">Glycosyltransferase</keyword>
<dbReference type="GO" id="GO:0016020">
    <property type="term" value="C:membrane"/>
    <property type="evidence" value="ECO:0007669"/>
    <property type="project" value="UniProtKB-SubCell"/>
</dbReference>
<dbReference type="GO" id="GO:0009247">
    <property type="term" value="P:glycolipid biosynthetic process"/>
    <property type="evidence" value="ECO:0007669"/>
    <property type="project" value="InterPro"/>
</dbReference>
<sequence precursor="true">MNVLYLSISMGAGHLKAAEALKEYVDQRYPDSRSQIIDTFKYVNPIVHKIFVDGYLSLIKNIPCVYGALYRMSERMENINRLSNALSKAFSYKLVKLIKDFNPSIIVCTHPFPLQIVSCLKKEKKINIPSIGILTDYVNHPFWFHDNIESYIVAHDNIKRDMVKCGIPENRIHTYGIPVSKVFLQKTSRCKLLEKYGLKDKFTVLIMGGSLGFGNIKKVFLAFLECKRDIQLIVVTGKNIKLKHQLQNFINHYNKNVLLIGYTNEVNNLMDIADLIITKPGGMTISEALVKELPILIMSPIPGQEERNCYFLTSNGAAEKIDDEKDIKKIIDTILDTPHKLKSMREKSKMLSLPNSGYDILNLMESLIS</sequence>
<keyword evidence="4 7" id="KW-0808">Transferase</keyword>
<dbReference type="EMBL" id="CP003065">
    <property type="protein sequence ID" value="AEV66811.1"/>
    <property type="molecule type" value="Genomic_DNA"/>
</dbReference>
<dbReference type="RefSeq" id="WP_014253449.1">
    <property type="nucleotide sequence ID" value="NC_016627.1"/>
</dbReference>
<feature type="domain" description="Glycosyl transferase family 28 C-terminal" evidence="5">
    <location>
        <begin position="203"/>
        <end position="350"/>
    </location>
</feature>
<protein>
    <submittedName>
        <fullName evidence="7">UDP-N-acetylglucosamine:LPS N-acetylglucosamine transferase</fullName>
        <ecNumber evidence="7">2.4.1.46</ecNumber>
    </submittedName>
</protein>
<organism evidence="7 8">
    <name type="scientific">Acetivibrio clariflavus (strain DSM 19732 / NBRC 101661 / EBR45)</name>
    <name type="common">Clostridium clariflavum</name>
    <dbReference type="NCBI Taxonomy" id="720554"/>
    <lineage>
        <taxon>Bacteria</taxon>
        <taxon>Bacillati</taxon>
        <taxon>Bacillota</taxon>
        <taxon>Clostridia</taxon>
        <taxon>Eubacteriales</taxon>
        <taxon>Oscillospiraceae</taxon>
        <taxon>Acetivibrio</taxon>
    </lineage>
</organism>
<accession>G8LZE8</accession>
<evidence type="ECO:0000256" key="2">
    <source>
        <dbReference type="ARBA" id="ARBA00006962"/>
    </source>
</evidence>
<evidence type="ECO:0000256" key="4">
    <source>
        <dbReference type="ARBA" id="ARBA00022679"/>
    </source>
</evidence>
<dbReference type="Pfam" id="PF06925">
    <property type="entry name" value="MGDG_synth"/>
    <property type="match status" value="1"/>
</dbReference>
<evidence type="ECO:0000313" key="7">
    <source>
        <dbReference type="EMBL" id="AEV66811.1"/>
    </source>
</evidence>
<dbReference type="eggNOG" id="COG0707">
    <property type="taxonomic scope" value="Bacteria"/>
</dbReference>
<keyword evidence="8" id="KW-1185">Reference proteome</keyword>
<dbReference type="InterPro" id="IPR050519">
    <property type="entry name" value="Glycosyltransf_28_UgtP"/>
</dbReference>
<dbReference type="HOGENOM" id="CLU_028367_0_1_9"/>
<dbReference type="KEGG" id="ccl:Clocl_0053"/>
<dbReference type="STRING" id="720554.Clocl_0053"/>
<feature type="domain" description="Diacylglycerol glucosyltransferase N-terminal" evidence="6">
    <location>
        <begin position="14"/>
        <end position="179"/>
    </location>
</feature>
<gene>
    <name evidence="7" type="ordered locus">Clocl_0053</name>
</gene>